<evidence type="ECO:0000313" key="2">
    <source>
        <dbReference type="WBParaSite" id="jg4101"/>
    </source>
</evidence>
<keyword evidence="1" id="KW-1185">Reference proteome</keyword>
<proteinExistence type="predicted"/>
<organism evidence="1 2">
    <name type="scientific">Ditylenchus dipsaci</name>
    <dbReference type="NCBI Taxonomy" id="166011"/>
    <lineage>
        <taxon>Eukaryota</taxon>
        <taxon>Metazoa</taxon>
        <taxon>Ecdysozoa</taxon>
        <taxon>Nematoda</taxon>
        <taxon>Chromadorea</taxon>
        <taxon>Rhabditida</taxon>
        <taxon>Tylenchina</taxon>
        <taxon>Tylenchomorpha</taxon>
        <taxon>Sphaerularioidea</taxon>
        <taxon>Anguinidae</taxon>
        <taxon>Anguininae</taxon>
        <taxon>Ditylenchus</taxon>
    </lineage>
</organism>
<accession>A0A915EBJ0</accession>
<dbReference type="AlphaFoldDB" id="A0A915EBJ0"/>
<evidence type="ECO:0000313" key="1">
    <source>
        <dbReference type="Proteomes" id="UP000887574"/>
    </source>
</evidence>
<dbReference type="Proteomes" id="UP000887574">
    <property type="component" value="Unplaced"/>
</dbReference>
<protein>
    <submittedName>
        <fullName evidence="2">Uncharacterized protein</fullName>
    </submittedName>
</protein>
<sequence>MAPSSRALTRALPHPYLLRGRDGGKAQWRRRPTDLYSLPLYRLVQGMLLPSATSTTKKQSATTIVHVGRRDCGIEKQTNDLEQMSACFLQPLGRRMWGIM</sequence>
<name>A0A915EBJ0_9BILA</name>
<reference evidence="2" key="1">
    <citation type="submission" date="2022-11" db="UniProtKB">
        <authorList>
            <consortium name="WormBaseParasite"/>
        </authorList>
    </citation>
    <scope>IDENTIFICATION</scope>
</reference>
<dbReference type="WBParaSite" id="jg4101">
    <property type="protein sequence ID" value="jg4101"/>
    <property type="gene ID" value="jg4101"/>
</dbReference>